<sequence length="219" mass="24313">MSRAVSGILNGYAELVNRTPGLTVAHGMLDDLIGETEQHNQDQLNNGKELTTGKKEARNLLTSGTISIRSALAALGTSSDDPQLKLLKVKYQAADSEVKRMRDMQLFTYAYTVYNDALPYATQMEPFATADDVAQLKVLADNFNSSLPQKRTQQSKSKLSTQNLEDAVAQIDLLLNDTIDVLVKPWENKEPNFYKAYQNARMLVDAASRKTKTDETPQP</sequence>
<name>A0A5K7S343_9BACT</name>
<gene>
    <name evidence="1" type="ORF">AQPE_0125</name>
</gene>
<organism evidence="1 2">
    <name type="scientific">Aquipluma nitroreducens</name>
    <dbReference type="NCBI Taxonomy" id="2010828"/>
    <lineage>
        <taxon>Bacteria</taxon>
        <taxon>Pseudomonadati</taxon>
        <taxon>Bacteroidota</taxon>
        <taxon>Bacteroidia</taxon>
        <taxon>Marinilabiliales</taxon>
        <taxon>Prolixibacteraceae</taxon>
        <taxon>Aquipluma</taxon>
    </lineage>
</organism>
<dbReference type="AlphaFoldDB" id="A0A5K7S343"/>
<accession>A0A5K7S343</accession>
<reference evidence="1" key="1">
    <citation type="journal article" date="2020" name="Int. J. Syst. Evol. Microbiol.">
        <title>Aquipluma nitroreducens gen. nov. sp. nov., a novel facultatively anaerobic bacterium isolated from a freshwater lake.</title>
        <authorList>
            <person name="Watanabe M."/>
            <person name="Kojima H."/>
            <person name="Fukui M."/>
        </authorList>
    </citation>
    <scope>NUCLEOTIDE SEQUENCE</scope>
    <source>
        <strain evidence="1">MeG22</strain>
    </source>
</reference>
<dbReference type="KEGG" id="anf:AQPE_0125"/>
<keyword evidence="2" id="KW-1185">Reference proteome</keyword>
<evidence type="ECO:0000313" key="2">
    <source>
        <dbReference type="Proteomes" id="UP001193389"/>
    </source>
</evidence>
<evidence type="ECO:0000313" key="1">
    <source>
        <dbReference type="EMBL" id="BBE15988.1"/>
    </source>
</evidence>
<dbReference type="Proteomes" id="UP001193389">
    <property type="component" value="Chromosome"/>
</dbReference>
<proteinExistence type="predicted"/>
<dbReference type="EMBL" id="AP018694">
    <property type="protein sequence ID" value="BBE15988.1"/>
    <property type="molecule type" value="Genomic_DNA"/>
</dbReference>
<protein>
    <submittedName>
        <fullName evidence="1">Uncharacterized protein</fullName>
    </submittedName>
</protein>